<dbReference type="RefSeq" id="XP_013415534.1">
    <property type="nucleotide sequence ID" value="XM_013560080.1"/>
</dbReference>
<dbReference type="GeneID" id="106177335"/>
<dbReference type="KEGG" id="lak:106177335"/>
<accession>A0A1S3JZK2</accession>
<dbReference type="Proteomes" id="UP000085678">
    <property type="component" value="Unplaced"/>
</dbReference>
<reference evidence="3" key="1">
    <citation type="submission" date="2025-08" db="UniProtKB">
        <authorList>
            <consortium name="RefSeq"/>
        </authorList>
    </citation>
    <scope>IDENTIFICATION</scope>
    <source>
        <tissue evidence="3">Gonads</tissue>
    </source>
</reference>
<feature type="region of interest" description="Disordered" evidence="1">
    <location>
        <begin position="1"/>
        <end position="81"/>
    </location>
</feature>
<name>A0A1S3JZK2_LINAN</name>
<evidence type="ECO:0000313" key="2">
    <source>
        <dbReference type="Proteomes" id="UP000085678"/>
    </source>
</evidence>
<feature type="compositionally biased region" description="Polar residues" evidence="1">
    <location>
        <begin position="28"/>
        <end position="49"/>
    </location>
</feature>
<feature type="compositionally biased region" description="Polar residues" evidence="1">
    <location>
        <begin position="1"/>
        <end position="10"/>
    </location>
</feature>
<evidence type="ECO:0000313" key="3">
    <source>
        <dbReference type="RefSeq" id="XP_013415534.1"/>
    </source>
</evidence>
<evidence type="ECO:0000256" key="1">
    <source>
        <dbReference type="SAM" id="MobiDB-lite"/>
    </source>
</evidence>
<feature type="compositionally biased region" description="Basic residues" evidence="1">
    <location>
        <begin position="60"/>
        <end position="69"/>
    </location>
</feature>
<dbReference type="AlphaFoldDB" id="A0A1S3JZK2"/>
<protein>
    <submittedName>
        <fullName evidence="3">Uncharacterized protein LOC106177335</fullName>
    </submittedName>
</protein>
<keyword evidence="2" id="KW-1185">Reference proteome</keyword>
<gene>
    <name evidence="3" type="primary">LOC106177335</name>
</gene>
<organism evidence="2 3">
    <name type="scientific">Lingula anatina</name>
    <name type="common">Brachiopod</name>
    <name type="synonym">Lingula unguis</name>
    <dbReference type="NCBI Taxonomy" id="7574"/>
    <lineage>
        <taxon>Eukaryota</taxon>
        <taxon>Metazoa</taxon>
        <taxon>Spiralia</taxon>
        <taxon>Lophotrochozoa</taxon>
        <taxon>Brachiopoda</taxon>
        <taxon>Linguliformea</taxon>
        <taxon>Lingulata</taxon>
        <taxon>Lingulida</taxon>
        <taxon>Linguloidea</taxon>
        <taxon>Lingulidae</taxon>
        <taxon>Lingula</taxon>
    </lineage>
</organism>
<dbReference type="InParanoid" id="A0A1S3JZK2"/>
<sequence length="156" mass="17555">MYTASNTYVDTNPYELEGECPMTDRYDQSNNMKQNSNKENPASESNMNVQDLYAVPDKSKKSKKGKKQQHSPVSYPDDAYEYVSKPSAQTSSVSRQDCSSTYELAGQFQNDGYTRSIDDADDVEFVENDIYETGGVDNMGYAYVESVENDIYNSSV</sequence>
<proteinExistence type="predicted"/>